<name>A0A0G1N5U8_9BACT</name>
<protein>
    <recommendedName>
        <fullName evidence="4">HIT domain-containing protein</fullName>
    </recommendedName>
</protein>
<dbReference type="InterPro" id="IPR001310">
    <property type="entry name" value="Histidine_triad_HIT"/>
</dbReference>
<dbReference type="Proteomes" id="UP000034020">
    <property type="component" value="Unassembled WGS sequence"/>
</dbReference>
<feature type="short sequence motif" description="Histidine triad motif" evidence="2 3">
    <location>
        <begin position="94"/>
        <end position="98"/>
    </location>
</feature>
<evidence type="ECO:0000256" key="3">
    <source>
        <dbReference type="PROSITE-ProRule" id="PRU00464"/>
    </source>
</evidence>
<dbReference type="EMBL" id="LCLL01000026">
    <property type="protein sequence ID" value="KKU15981.1"/>
    <property type="molecule type" value="Genomic_DNA"/>
</dbReference>
<comment type="caution">
    <text evidence="5">The sequence shown here is derived from an EMBL/GenBank/DDBJ whole genome shotgun (WGS) entry which is preliminary data.</text>
</comment>
<dbReference type="Pfam" id="PF01230">
    <property type="entry name" value="HIT"/>
    <property type="match status" value="1"/>
</dbReference>
<evidence type="ECO:0000259" key="4">
    <source>
        <dbReference type="PROSITE" id="PS51084"/>
    </source>
</evidence>
<organism evidence="5 6">
    <name type="scientific">Candidatus Giovannonibacteria bacterium GW2011_GWB1_45_9b</name>
    <dbReference type="NCBI Taxonomy" id="1618653"/>
    <lineage>
        <taxon>Bacteria</taxon>
        <taxon>Candidatus Giovannoniibacteriota</taxon>
    </lineage>
</organism>
<evidence type="ECO:0000313" key="5">
    <source>
        <dbReference type="EMBL" id="KKU15981.1"/>
    </source>
</evidence>
<dbReference type="InterPro" id="IPR011146">
    <property type="entry name" value="HIT-like"/>
</dbReference>
<sequence>MTCPFCDDNNIQPIKIYKDDLVMAFPTNIPIVPGHTLVCSARHVSKIDQLSDGELKALSDFVIRLKNGLRKTFQAEGFNIAWNEGKMAGQAIDHLHIHVVPRKTGDAGIYEYEPRKFLYRPGSRNESPRQELQEVAELIKKSLA</sequence>
<dbReference type="InterPro" id="IPR036265">
    <property type="entry name" value="HIT-like_sf"/>
</dbReference>
<feature type="active site" description="Tele-AMP-histidine intermediate" evidence="1">
    <location>
        <position position="96"/>
    </location>
</feature>
<feature type="domain" description="HIT" evidence="4">
    <location>
        <begin position="1"/>
        <end position="109"/>
    </location>
</feature>
<dbReference type="Gene3D" id="3.30.428.10">
    <property type="entry name" value="HIT-like"/>
    <property type="match status" value="1"/>
</dbReference>
<evidence type="ECO:0000256" key="1">
    <source>
        <dbReference type="PIRSR" id="PIRSR601310-1"/>
    </source>
</evidence>
<dbReference type="GO" id="GO:0003824">
    <property type="term" value="F:catalytic activity"/>
    <property type="evidence" value="ECO:0007669"/>
    <property type="project" value="InterPro"/>
</dbReference>
<dbReference type="PANTHER" id="PTHR46648:SF1">
    <property type="entry name" value="ADENOSINE 5'-MONOPHOSPHORAMIDASE HNT1"/>
    <property type="match status" value="1"/>
</dbReference>
<dbReference type="InterPro" id="IPR019808">
    <property type="entry name" value="Histidine_triad_CS"/>
</dbReference>
<proteinExistence type="predicted"/>
<dbReference type="PROSITE" id="PS51084">
    <property type="entry name" value="HIT_2"/>
    <property type="match status" value="1"/>
</dbReference>
<gene>
    <name evidence="5" type="ORF">UX24_C0026G0007</name>
</gene>
<reference evidence="5 6" key="1">
    <citation type="journal article" date="2015" name="Nature">
        <title>rRNA introns, odd ribosomes, and small enigmatic genomes across a large radiation of phyla.</title>
        <authorList>
            <person name="Brown C.T."/>
            <person name="Hug L.A."/>
            <person name="Thomas B.C."/>
            <person name="Sharon I."/>
            <person name="Castelle C.J."/>
            <person name="Singh A."/>
            <person name="Wilkins M.J."/>
            <person name="Williams K.H."/>
            <person name="Banfield J.F."/>
        </authorList>
    </citation>
    <scope>NUCLEOTIDE SEQUENCE [LARGE SCALE GENOMIC DNA]</scope>
</reference>
<dbReference type="SUPFAM" id="SSF54197">
    <property type="entry name" value="HIT-like"/>
    <property type="match status" value="1"/>
</dbReference>
<dbReference type="GO" id="GO:0009117">
    <property type="term" value="P:nucleotide metabolic process"/>
    <property type="evidence" value="ECO:0007669"/>
    <property type="project" value="TreeGrafter"/>
</dbReference>
<evidence type="ECO:0000313" key="6">
    <source>
        <dbReference type="Proteomes" id="UP000034020"/>
    </source>
</evidence>
<dbReference type="PANTHER" id="PTHR46648">
    <property type="entry name" value="HIT FAMILY PROTEIN 1"/>
    <property type="match status" value="1"/>
</dbReference>
<dbReference type="PROSITE" id="PS00892">
    <property type="entry name" value="HIT_1"/>
    <property type="match status" value="1"/>
</dbReference>
<dbReference type="AlphaFoldDB" id="A0A0G1N5U8"/>
<evidence type="ECO:0000256" key="2">
    <source>
        <dbReference type="PIRSR" id="PIRSR601310-3"/>
    </source>
</evidence>
<accession>A0A0G1N5U8</accession>